<dbReference type="GeneID" id="78775321"/>
<keyword evidence="1" id="KW-0732">Signal</keyword>
<dbReference type="RefSeq" id="XP_053583556.1">
    <property type="nucleotide sequence ID" value="XM_053728784.1"/>
</dbReference>
<evidence type="ECO:0000256" key="1">
    <source>
        <dbReference type="SAM" id="SignalP"/>
    </source>
</evidence>
<dbReference type="AlphaFoldDB" id="A0A6A5GLP5"/>
<feature type="signal peptide" evidence="1">
    <location>
        <begin position="1"/>
        <end position="18"/>
    </location>
</feature>
<dbReference type="Proteomes" id="UP000483820">
    <property type="component" value="Chromosome IV"/>
</dbReference>
<organism evidence="2 3">
    <name type="scientific">Caenorhabditis remanei</name>
    <name type="common">Caenorhabditis vulgaris</name>
    <dbReference type="NCBI Taxonomy" id="31234"/>
    <lineage>
        <taxon>Eukaryota</taxon>
        <taxon>Metazoa</taxon>
        <taxon>Ecdysozoa</taxon>
        <taxon>Nematoda</taxon>
        <taxon>Chromadorea</taxon>
        <taxon>Rhabditida</taxon>
        <taxon>Rhabditina</taxon>
        <taxon>Rhabditomorpha</taxon>
        <taxon>Rhabditoidea</taxon>
        <taxon>Rhabditidae</taxon>
        <taxon>Peloderinae</taxon>
        <taxon>Caenorhabditis</taxon>
    </lineage>
</organism>
<comment type="caution">
    <text evidence="2">The sequence shown here is derived from an EMBL/GenBank/DDBJ whole genome shotgun (WGS) entry which is preliminary data.</text>
</comment>
<protein>
    <submittedName>
        <fullName evidence="2">Uncharacterized protein</fullName>
    </submittedName>
</protein>
<name>A0A6A5GLP5_CAERE</name>
<reference evidence="2 3" key="1">
    <citation type="submission" date="2019-12" db="EMBL/GenBank/DDBJ databases">
        <title>Chromosome-level assembly of the Caenorhabditis remanei genome.</title>
        <authorList>
            <person name="Teterina A.A."/>
            <person name="Willis J.H."/>
            <person name="Phillips P.C."/>
        </authorList>
    </citation>
    <scope>NUCLEOTIDE SEQUENCE [LARGE SCALE GENOMIC DNA]</scope>
    <source>
        <strain evidence="2 3">PX506</strain>
        <tissue evidence="2">Whole organism</tissue>
    </source>
</reference>
<accession>A0A6A5GLP5</accession>
<gene>
    <name evidence="2" type="ORF">GCK72_011991</name>
</gene>
<dbReference type="KEGG" id="crq:GCK72_011991"/>
<sequence length="87" mass="9831">MHLSHFLLVLIAVVVVTASITKQETDIGMSENIKQPTTEADLERNQFFKCRLCCHGQKFIQDAVPIIDDQQRTHPLIEGFGCSICCR</sequence>
<dbReference type="EMBL" id="WUAV01000004">
    <property type="protein sequence ID" value="KAF1755541.1"/>
    <property type="molecule type" value="Genomic_DNA"/>
</dbReference>
<feature type="chain" id="PRO_5025666022" evidence="1">
    <location>
        <begin position="19"/>
        <end position="87"/>
    </location>
</feature>
<evidence type="ECO:0000313" key="3">
    <source>
        <dbReference type="Proteomes" id="UP000483820"/>
    </source>
</evidence>
<evidence type="ECO:0000313" key="2">
    <source>
        <dbReference type="EMBL" id="KAF1755541.1"/>
    </source>
</evidence>
<proteinExistence type="predicted"/>
<dbReference type="CTD" id="78775321"/>